<protein>
    <recommendedName>
        <fullName evidence="2">Ribosome-binding factor A</fullName>
    </recommendedName>
</protein>
<dbReference type="EMBL" id="PEYC01000012">
    <property type="protein sequence ID" value="PIS40302.1"/>
    <property type="molecule type" value="Genomic_DNA"/>
</dbReference>
<comment type="subunit">
    <text evidence="2">Monomer. Binds 30S ribosomal subunits, but not 50S ribosomal subunits or 70S ribosomes.</text>
</comment>
<organism evidence="3 4">
    <name type="scientific">Candidatus Nealsonbacteria bacterium CG08_land_8_20_14_0_20_36_22</name>
    <dbReference type="NCBI Taxonomy" id="1974704"/>
    <lineage>
        <taxon>Bacteria</taxon>
        <taxon>Candidatus Nealsoniibacteriota</taxon>
    </lineage>
</organism>
<evidence type="ECO:0000313" key="3">
    <source>
        <dbReference type="EMBL" id="PIS40302.1"/>
    </source>
</evidence>
<comment type="similarity">
    <text evidence="2">Belongs to the RbfA family.</text>
</comment>
<evidence type="ECO:0000256" key="2">
    <source>
        <dbReference type="HAMAP-Rule" id="MF_00003"/>
    </source>
</evidence>
<keyword evidence="1 2" id="KW-0690">Ribosome biogenesis</keyword>
<dbReference type="InterPro" id="IPR015946">
    <property type="entry name" value="KH_dom-like_a/b"/>
</dbReference>
<accession>A0A2H0YRE8</accession>
<dbReference type="SUPFAM" id="SSF89919">
    <property type="entry name" value="Ribosome-binding factor A, RbfA"/>
    <property type="match status" value="1"/>
</dbReference>
<dbReference type="Proteomes" id="UP000231472">
    <property type="component" value="Unassembled WGS sequence"/>
</dbReference>
<sequence>MMSNRIPRANALIKKELSKILLREVDFPSGVLVTVTRVETLPNLSEAKIYISVIPESKTEEVFRILNKEIYNLQQQLNKRLKMRPVPKIWLKKEEKAKEAARIEEVLEQLKKS</sequence>
<dbReference type="AlphaFoldDB" id="A0A2H0YRE8"/>
<comment type="function">
    <text evidence="2">One of several proteins that assist in the late maturation steps of the functional core of the 30S ribosomal subunit. Associates with free 30S ribosomal subunits (but not with 30S subunits that are part of 70S ribosomes or polysomes). Required for efficient processing of 16S rRNA. May interact with the 5'-terminal helix region of 16S rRNA.</text>
</comment>
<dbReference type="PANTHER" id="PTHR33515:SF1">
    <property type="entry name" value="RIBOSOME-BINDING FACTOR A, CHLOROPLASTIC-RELATED"/>
    <property type="match status" value="1"/>
</dbReference>
<name>A0A2H0YRE8_9BACT</name>
<dbReference type="GO" id="GO:0030490">
    <property type="term" value="P:maturation of SSU-rRNA"/>
    <property type="evidence" value="ECO:0007669"/>
    <property type="project" value="UniProtKB-UniRule"/>
</dbReference>
<evidence type="ECO:0000256" key="1">
    <source>
        <dbReference type="ARBA" id="ARBA00022517"/>
    </source>
</evidence>
<dbReference type="GO" id="GO:0005829">
    <property type="term" value="C:cytosol"/>
    <property type="evidence" value="ECO:0007669"/>
    <property type="project" value="TreeGrafter"/>
</dbReference>
<gene>
    <name evidence="2 3" type="primary">rbfA</name>
    <name evidence="3" type="ORF">COT32_00475</name>
</gene>
<proteinExistence type="inferred from homology"/>
<dbReference type="InterPro" id="IPR023799">
    <property type="entry name" value="RbfA_dom_sf"/>
</dbReference>
<dbReference type="PANTHER" id="PTHR33515">
    <property type="entry name" value="RIBOSOME-BINDING FACTOR A, CHLOROPLASTIC-RELATED"/>
    <property type="match status" value="1"/>
</dbReference>
<comment type="caution">
    <text evidence="3">The sequence shown here is derived from an EMBL/GenBank/DDBJ whole genome shotgun (WGS) entry which is preliminary data.</text>
</comment>
<reference evidence="4" key="1">
    <citation type="submission" date="2017-09" db="EMBL/GenBank/DDBJ databases">
        <title>Depth-based differentiation of microbial function through sediment-hosted aquifers and enrichment of novel symbionts in the deep terrestrial subsurface.</title>
        <authorList>
            <person name="Probst A.J."/>
            <person name="Ladd B."/>
            <person name="Jarett J.K."/>
            <person name="Geller-Mcgrath D.E."/>
            <person name="Sieber C.M.K."/>
            <person name="Emerson J.B."/>
            <person name="Anantharaman K."/>
            <person name="Thomas B.C."/>
            <person name="Malmstrom R."/>
            <person name="Stieglmeier M."/>
            <person name="Klingl A."/>
            <person name="Woyke T."/>
            <person name="Ryan C.M."/>
            <person name="Banfield J.F."/>
        </authorList>
    </citation>
    <scope>NUCLEOTIDE SEQUENCE [LARGE SCALE GENOMIC DNA]</scope>
</reference>
<evidence type="ECO:0000313" key="4">
    <source>
        <dbReference type="Proteomes" id="UP000231472"/>
    </source>
</evidence>
<dbReference type="Pfam" id="PF02033">
    <property type="entry name" value="RBFA"/>
    <property type="match status" value="1"/>
</dbReference>
<dbReference type="HAMAP" id="MF_00003">
    <property type="entry name" value="RbfA"/>
    <property type="match status" value="1"/>
</dbReference>
<dbReference type="GO" id="GO:0043024">
    <property type="term" value="F:ribosomal small subunit binding"/>
    <property type="evidence" value="ECO:0007669"/>
    <property type="project" value="TreeGrafter"/>
</dbReference>
<keyword evidence="2" id="KW-0963">Cytoplasm</keyword>
<comment type="subcellular location">
    <subcellularLocation>
        <location evidence="2">Cytoplasm</location>
    </subcellularLocation>
</comment>
<dbReference type="Gene3D" id="3.30.300.20">
    <property type="match status" value="1"/>
</dbReference>
<dbReference type="NCBIfam" id="TIGR00082">
    <property type="entry name" value="rbfA"/>
    <property type="match status" value="1"/>
</dbReference>
<dbReference type="InterPro" id="IPR000238">
    <property type="entry name" value="RbfA"/>
</dbReference>